<dbReference type="Gene3D" id="3.30.1460.30">
    <property type="entry name" value="YgaC/TfoX-N like chaperone"/>
    <property type="match status" value="1"/>
</dbReference>
<feature type="domain" description="TfoX N-terminal" evidence="1">
    <location>
        <begin position="20"/>
        <end position="90"/>
    </location>
</feature>
<dbReference type="Pfam" id="PF04993">
    <property type="entry name" value="TfoX_N"/>
    <property type="match status" value="1"/>
</dbReference>
<dbReference type="AlphaFoldDB" id="A0A7V5NX08"/>
<organism evidence="2">
    <name type="scientific">Hellea balneolensis</name>
    <dbReference type="NCBI Taxonomy" id="287478"/>
    <lineage>
        <taxon>Bacteria</taxon>
        <taxon>Pseudomonadati</taxon>
        <taxon>Pseudomonadota</taxon>
        <taxon>Alphaproteobacteria</taxon>
        <taxon>Maricaulales</taxon>
        <taxon>Robiginitomaculaceae</taxon>
        <taxon>Hellea</taxon>
    </lineage>
</organism>
<accession>A0A7V5NX08</accession>
<sequence>MATDKAFVSWVMETIGHPSRFTTRPMFGEYGLYADNTIVGLICDNRLLIKPVKQSECLEDVCKKVQAYPGSKLYYLVTEEQLDEPEGFCKVMFDIARHAPKKKKPKKKT</sequence>
<protein>
    <submittedName>
        <fullName evidence="2">TfoX domain-containing protein</fullName>
    </submittedName>
</protein>
<evidence type="ECO:0000259" key="1">
    <source>
        <dbReference type="Pfam" id="PF04993"/>
    </source>
</evidence>
<dbReference type="EMBL" id="DROP01000177">
    <property type="protein sequence ID" value="HHI88832.1"/>
    <property type="molecule type" value="Genomic_DNA"/>
</dbReference>
<evidence type="ECO:0000313" key="2">
    <source>
        <dbReference type="EMBL" id="HHI88832.1"/>
    </source>
</evidence>
<comment type="caution">
    <text evidence="2">The sequence shown here is derived from an EMBL/GenBank/DDBJ whole genome shotgun (WGS) entry which is preliminary data.</text>
</comment>
<gene>
    <name evidence="2" type="ORF">ENK01_02665</name>
</gene>
<dbReference type="Proteomes" id="UP000885806">
    <property type="component" value="Unassembled WGS sequence"/>
</dbReference>
<dbReference type="InterPro" id="IPR007076">
    <property type="entry name" value="TfoX_N"/>
</dbReference>
<proteinExistence type="predicted"/>
<reference evidence="2" key="1">
    <citation type="journal article" date="2020" name="mSystems">
        <title>Genome- and Community-Level Interaction Insights into Carbon Utilization and Element Cycling Functions of Hydrothermarchaeota in Hydrothermal Sediment.</title>
        <authorList>
            <person name="Zhou Z."/>
            <person name="Liu Y."/>
            <person name="Xu W."/>
            <person name="Pan J."/>
            <person name="Luo Z.H."/>
            <person name="Li M."/>
        </authorList>
    </citation>
    <scope>NUCLEOTIDE SEQUENCE [LARGE SCALE GENOMIC DNA]</scope>
    <source>
        <strain evidence="2">HyVt-538</strain>
    </source>
</reference>
<name>A0A7V5NX08_9PROT</name>
<dbReference type="SUPFAM" id="SSF159894">
    <property type="entry name" value="YgaC/TfoX-N like"/>
    <property type="match status" value="1"/>
</dbReference>